<sequence length="253" mass="28338">MKDQEIDKLFSDGLRDQEIIPEASIWQGIEAKLDEEKIVPLRKKNNVYIWMIAACLVLALGFSIKMYLFQENTSVESTPTLAQHEDPMEEVMAKAIAQAPIPVEKEIAEAPTPVASKAENQNNEVLLDQTPRRPAKNLVIAKVENPERENIILPTPALNVVTTIDMDDIDEKPADLVAVEVAPIQPLVNIIEHEEVMYAEAKKEPKKKQTIFTNILNTLSENLNPSNKAVKFSSDEEGTITVDLFNSIAKTRR</sequence>
<dbReference type="EMBL" id="LT906468">
    <property type="protein sequence ID" value="SNV59730.1"/>
    <property type="molecule type" value="Genomic_DNA"/>
</dbReference>
<dbReference type="AlphaFoldDB" id="A0AAJ4XEN5"/>
<dbReference type="KEGG" id="smiz:4412673_03541"/>
<keyword evidence="1" id="KW-0472">Membrane</keyword>
<dbReference type="Proteomes" id="UP000215355">
    <property type="component" value="Chromosome 1"/>
</dbReference>
<feature type="transmembrane region" description="Helical" evidence="1">
    <location>
        <begin position="47"/>
        <end position="69"/>
    </location>
</feature>
<keyword evidence="1" id="KW-1133">Transmembrane helix</keyword>
<dbReference type="RefSeq" id="WP_093101099.1">
    <property type="nucleotide sequence ID" value="NZ_FNGK01000010.1"/>
</dbReference>
<reference evidence="2 3" key="1">
    <citation type="submission" date="2017-06" db="EMBL/GenBank/DDBJ databases">
        <authorList>
            <consortium name="Pathogen Informatics"/>
        </authorList>
    </citation>
    <scope>NUCLEOTIDE SEQUENCE [LARGE SCALE GENOMIC DNA]</scope>
    <source>
        <strain evidence="2 3">NCTC12149</strain>
    </source>
</reference>
<evidence type="ECO:0000313" key="3">
    <source>
        <dbReference type="Proteomes" id="UP000215355"/>
    </source>
</evidence>
<gene>
    <name evidence="2" type="ORF">SAMEA4412673_03541</name>
</gene>
<accession>A0AAJ4XEN5</accession>
<keyword evidence="1" id="KW-0812">Transmembrane</keyword>
<name>A0AAJ4XEN5_9SPHI</name>
<protein>
    <submittedName>
        <fullName evidence="2">Uncharacterized protein</fullName>
    </submittedName>
</protein>
<proteinExistence type="predicted"/>
<evidence type="ECO:0000256" key="1">
    <source>
        <dbReference type="SAM" id="Phobius"/>
    </source>
</evidence>
<evidence type="ECO:0000313" key="2">
    <source>
        <dbReference type="EMBL" id="SNV59730.1"/>
    </source>
</evidence>
<organism evidence="2 3">
    <name type="scientific">Sphingobacterium mizutaii</name>
    <dbReference type="NCBI Taxonomy" id="1010"/>
    <lineage>
        <taxon>Bacteria</taxon>
        <taxon>Pseudomonadati</taxon>
        <taxon>Bacteroidota</taxon>
        <taxon>Sphingobacteriia</taxon>
        <taxon>Sphingobacteriales</taxon>
        <taxon>Sphingobacteriaceae</taxon>
        <taxon>Sphingobacterium</taxon>
    </lineage>
</organism>